<keyword evidence="2" id="KW-1185">Reference proteome</keyword>
<dbReference type="RefSeq" id="WP_192788262.1">
    <property type="nucleotide sequence ID" value="NZ_JADBEK010000001.1"/>
</dbReference>
<sequence>MRTFTVTIAGTERFDGEAPYTWVVEATDVTSAMNKALAYHALSQDQQLCDLEIDPLRTFEGSPPENCAYHWNDLRPTAPEADGARGQD</sequence>
<protein>
    <submittedName>
        <fullName evidence="1">Uncharacterized protein</fullName>
    </submittedName>
</protein>
<evidence type="ECO:0000313" key="1">
    <source>
        <dbReference type="EMBL" id="MBE1587959.1"/>
    </source>
</evidence>
<name>A0ABR9M4X0_9ACTN</name>
<evidence type="ECO:0000313" key="2">
    <source>
        <dbReference type="Proteomes" id="UP000633509"/>
    </source>
</evidence>
<organism evidence="1 2">
    <name type="scientific">Nonomuraea angiospora</name>
    <dbReference type="NCBI Taxonomy" id="46172"/>
    <lineage>
        <taxon>Bacteria</taxon>
        <taxon>Bacillati</taxon>
        <taxon>Actinomycetota</taxon>
        <taxon>Actinomycetes</taxon>
        <taxon>Streptosporangiales</taxon>
        <taxon>Streptosporangiaceae</taxon>
        <taxon>Nonomuraea</taxon>
    </lineage>
</organism>
<accession>A0ABR9M4X0</accession>
<reference evidence="1 2" key="1">
    <citation type="submission" date="2020-10" db="EMBL/GenBank/DDBJ databases">
        <title>Sequencing the genomes of 1000 actinobacteria strains.</title>
        <authorList>
            <person name="Klenk H.-P."/>
        </authorList>
    </citation>
    <scope>NUCLEOTIDE SEQUENCE [LARGE SCALE GENOMIC DNA]</scope>
    <source>
        <strain evidence="1 2">DSM 43173</strain>
    </source>
</reference>
<comment type="caution">
    <text evidence="1">The sequence shown here is derived from an EMBL/GenBank/DDBJ whole genome shotgun (WGS) entry which is preliminary data.</text>
</comment>
<proteinExistence type="predicted"/>
<dbReference type="EMBL" id="JADBEK010000001">
    <property type="protein sequence ID" value="MBE1587959.1"/>
    <property type="molecule type" value="Genomic_DNA"/>
</dbReference>
<dbReference type="Proteomes" id="UP000633509">
    <property type="component" value="Unassembled WGS sequence"/>
</dbReference>
<gene>
    <name evidence="1" type="ORF">H4W80_006217</name>
</gene>